<dbReference type="InterPro" id="IPR005818">
    <property type="entry name" value="Histone_H1/H5_H15"/>
</dbReference>
<feature type="domain" description="H15" evidence="4">
    <location>
        <begin position="14"/>
        <end position="87"/>
    </location>
</feature>
<dbReference type="AlphaFoldDB" id="A0A9Q1BXG4"/>
<dbReference type="GO" id="GO:0005634">
    <property type="term" value="C:nucleus"/>
    <property type="evidence" value="ECO:0007669"/>
    <property type="project" value="UniProtKB-SubCell"/>
</dbReference>
<evidence type="ECO:0000313" key="5">
    <source>
        <dbReference type="EMBL" id="KAJ8035148.1"/>
    </source>
</evidence>
<dbReference type="GO" id="GO:0000786">
    <property type="term" value="C:nucleosome"/>
    <property type="evidence" value="ECO:0007669"/>
    <property type="project" value="InterPro"/>
</dbReference>
<evidence type="ECO:0000256" key="2">
    <source>
        <dbReference type="RuleBase" id="RU003894"/>
    </source>
</evidence>
<keyword evidence="1 2" id="KW-0238">DNA-binding</keyword>
<feature type="compositionally biased region" description="Basic and acidic residues" evidence="3">
    <location>
        <begin position="94"/>
        <end position="117"/>
    </location>
</feature>
<proteinExistence type="inferred from homology"/>
<feature type="compositionally biased region" description="Basic residues" evidence="3">
    <location>
        <begin position="158"/>
        <end position="191"/>
    </location>
</feature>
<dbReference type="CDD" id="cd00073">
    <property type="entry name" value="H15"/>
    <property type="match status" value="1"/>
</dbReference>
<comment type="subcellular location">
    <subcellularLocation>
        <location evidence="2">Nucleus</location>
    </subcellularLocation>
</comment>
<feature type="compositionally biased region" description="Basic residues" evidence="3">
    <location>
        <begin position="118"/>
        <end position="149"/>
    </location>
</feature>
<keyword evidence="2" id="KW-0539">Nucleus</keyword>
<organism evidence="5 6">
    <name type="scientific">Holothuria leucospilota</name>
    <name type="common">Black long sea cucumber</name>
    <name type="synonym">Mertensiothuria leucospilota</name>
    <dbReference type="NCBI Taxonomy" id="206669"/>
    <lineage>
        <taxon>Eukaryota</taxon>
        <taxon>Metazoa</taxon>
        <taxon>Echinodermata</taxon>
        <taxon>Eleutherozoa</taxon>
        <taxon>Echinozoa</taxon>
        <taxon>Holothuroidea</taxon>
        <taxon>Aspidochirotacea</taxon>
        <taxon>Aspidochirotida</taxon>
        <taxon>Holothuriidae</taxon>
        <taxon>Holothuria</taxon>
    </lineage>
</organism>
<evidence type="ECO:0000256" key="1">
    <source>
        <dbReference type="ARBA" id="ARBA00023125"/>
    </source>
</evidence>
<dbReference type="GO" id="GO:0030527">
    <property type="term" value="F:structural constituent of chromatin"/>
    <property type="evidence" value="ECO:0007669"/>
    <property type="project" value="InterPro"/>
</dbReference>
<dbReference type="SMART" id="SM00526">
    <property type="entry name" value="H15"/>
    <property type="match status" value="1"/>
</dbReference>
<dbReference type="Pfam" id="PF00538">
    <property type="entry name" value="Linker_histone"/>
    <property type="match status" value="1"/>
</dbReference>
<dbReference type="GO" id="GO:0006334">
    <property type="term" value="P:nucleosome assembly"/>
    <property type="evidence" value="ECO:0007669"/>
    <property type="project" value="InterPro"/>
</dbReference>
<evidence type="ECO:0000259" key="4">
    <source>
        <dbReference type="PROSITE" id="PS51504"/>
    </source>
</evidence>
<dbReference type="InterPro" id="IPR036390">
    <property type="entry name" value="WH_DNA-bd_sf"/>
</dbReference>
<reference evidence="5" key="1">
    <citation type="submission" date="2021-10" db="EMBL/GenBank/DDBJ databases">
        <title>Tropical sea cucumber genome reveals ecological adaptation and Cuvierian tubules defense mechanism.</title>
        <authorList>
            <person name="Chen T."/>
        </authorList>
    </citation>
    <scope>NUCLEOTIDE SEQUENCE</scope>
    <source>
        <strain evidence="5">Nanhai2018</strain>
        <tissue evidence="5">Muscle</tissue>
    </source>
</reference>
<dbReference type="Gene3D" id="1.10.10.10">
    <property type="entry name" value="Winged helix-like DNA-binding domain superfamily/Winged helix DNA-binding domain"/>
    <property type="match status" value="1"/>
</dbReference>
<comment type="similarity">
    <text evidence="2">Belongs to the histone H1/H5 family.</text>
</comment>
<dbReference type="GO" id="GO:0003677">
    <property type="term" value="F:DNA binding"/>
    <property type="evidence" value="ECO:0007669"/>
    <property type="project" value="UniProtKB-KW"/>
</dbReference>
<accession>A0A9Q1BXG4</accession>
<dbReference type="OrthoDB" id="10070184at2759"/>
<dbReference type="EMBL" id="JAIZAY010000010">
    <property type="protein sequence ID" value="KAJ8035148.1"/>
    <property type="molecule type" value="Genomic_DNA"/>
</dbReference>
<dbReference type="PRINTS" id="PR00624">
    <property type="entry name" value="HISTONEH5"/>
</dbReference>
<dbReference type="PROSITE" id="PS51504">
    <property type="entry name" value="H15"/>
    <property type="match status" value="1"/>
</dbReference>
<dbReference type="SUPFAM" id="SSF46785">
    <property type="entry name" value="Winged helix' DNA-binding domain"/>
    <property type="match status" value="1"/>
</dbReference>
<comment type="caution">
    <text evidence="5">The sequence shown here is derived from an EMBL/GenBank/DDBJ whole genome shotgun (WGS) entry which is preliminary data.</text>
</comment>
<evidence type="ECO:0000313" key="6">
    <source>
        <dbReference type="Proteomes" id="UP001152320"/>
    </source>
</evidence>
<name>A0A9Q1BXG4_HOLLE</name>
<keyword evidence="2" id="KW-0158">Chromosome</keyword>
<dbReference type="InterPro" id="IPR036388">
    <property type="entry name" value="WH-like_DNA-bd_sf"/>
</dbReference>
<keyword evidence="6" id="KW-1185">Reference proteome</keyword>
<gene>
    <name evidence="5" type="ORF">HOLleu_22280</name>
</gene>
<sequence length="191" mass="20140">MANVEKKTATKKTSQPSTLQLVVNAIEARKEPRGSSAAAIKKTLETMGVDTSAKRAFINSALKKGVEKGILKQVKGVGATGTFKIDTTKAKAAEKAKAQKEKEKARKAKALEKEKAKKAAAKAKKAAAKAKKTSQKTKTKKPSQTKKKSAGTSTKKAAAVKKASKPKKTVKPKKTSKPTAKKSAGKKPAKS</sequence>
<dbReference type="InterPro" id="IPR005819">
    <property type="entry name" value="H1/H5"/>
</dbReference>
<protein>
    <submittedName>
        <fullName evidence="5">Histone H1-beta, late embryonic</fullName>
    </submittedName>
</protein>
<feature type="region of interest" description="Disordered" evidence="3">
    <location>
        <begin position="94"/>
        <end position="191"/>
    </location>
</feature>
<evidence type="ECO:0000256" key="3">
    <source>
        <dbReference type="SAM" id="MobiDB-lite"/>
    </source>
</evidence>
<dbReference type="Proteomes" id="UP001152320">
    <property type="component" value="Chromosome 10"/>
</dbReference>